<keyword evidence="2" id="KW-0472">Membrane</keyword>
<dbReference type="Proteomes" id="UP001213000">
    <property type="component" value="Unassembled WGS sequence"/>
</dbReference>
<keyword evidence="4" id="KW-1185">Reference proteome</keyword>
<protein>
    <submittedName>
        <fullName evidence="3">Uncharacterized protein</fullName>
    </submittedName>
</protein>
<keyword evidence="2" id="KW-0812">Transmembrane</keyword>
<gene>
    <name evidence="3" type="ORF">NP233_g1828</name>
</gene>
<feature type="transmembrane region" description="Helical" evidence="2">
    <location>
        <begin position="26"/>
        <end position="50"/>
    </location>
</feature>
<proteinExistence type="predicted"/>
<name>A0AAD5YZ90_9AGAR</name>
<comment type="caution">
    <text evidence="3">The sequence shown here is derived from an EMBL/GenBank/DDBJ whole genome shotgun (WGS) entry which is preliminary data.</text>
</comment>
<sequence length="202" mass="23435">MISWRTPSQKKTKTGAPQRPHSTNQYLLTILILFIFGTSILVKVAGNLWIKRQLRDMGVRPPWEYSYTSSDHPHSWPIPLRKKVLLAFSNPKHYALDTPQGKLEWSSLVPSSPSSPNGIIHLGPSKEPFTISMMHQLKCLDIIRMETMVLCRGDLELESFQFASHKDPIDQHGVYECRDWGKVYEEVKKNQVEYEEWLEESR</sequence>
<organism evidence="3 4">
    <name type="scientific">Leucocoprinus birnbaumii</name>
    <dbReference type="NCBI Taxonomy" id="56174"/>
    <lineage>
        <taxon>Eukaryota</taxon>
        <taxon>Fungi</taxon>
        <taxon>Dikarya</taxon>
        <taxon>Basidiomycota</taxon>
        <taxon>Agaricomycotina</taxon>
        <taxon>Agaricomycetes</taxon>
        <taxon>Agaricomycetidae</taxon>
        <taxon>Agaricales</taxon>
        <taxon>Agaricineae</taxon>
        <taxon>Agaricaceae</taxon>
        <taxon>Leucocoprinus</taxon>
    </lineage>
</organism>
<evidence type="ECO:0000256" key="1">
    <source>
        <dbReference type="SAM" id="MobiDB-lite"/>
    </source>
</evidence>
<dbReference type="EMBL" id="JANIEX010000071">
    <property type="protein sequence ID" value="KAJ3574357.1"/>
    <property type="molecule type" value="Genomic_DNA"/>
</dbReference>
<dbReference type="AlphaFoldDB" id="A0AAD5YZ90"/>
<reference evidence="3" key="1">
    <citation type="submission" date="2022-07" db="EMBL/GenBank/DDBJ databases">
        <title>Genome Sequence of Leucocoprinus birnbaumii.</title>
        <authorList>
            <person name="Buettner E."/>
        </authorList>
    </citation>
    <scope>NUCLEOTIDE SEQUENCE</scope>
    <source>
        <strain evidence="3">VT141</strain>
    </source>
</reference>
<evidence type="ECO:0000256" key="2">
    <source>
        <dbReference type="SAM" id="Phobius"/>
    </source>
</evidence>
<feature type="region of interest" description="Disordered" evidence="1">
    <location>
        <begin position="1"/>
        <end position="20"/>
    </location>
</feature>
<accession>A0AAD5YZ90</accession>
<evidence type="ECO:0000313" key="3">
    <source>
        <dbReference type="EMBL" id="KAJ3574357.1"/>
    </source>
</evidence>
<keyword evidence="2" id="KW-1133">Transmembrane helix</keyword>
<evidence type="ECO:0000313" key="4">
    <source>
        <dbReference type="Proteomes" id="UP001213000"/>
    </source>
</evidence>